<dbReference type="Pfam" id="PF00622">
    <property type="entry name" value="SPRY"/>
    <property type="match status" value="1"/>
</dbReference>
<keyword evidence="3" id="KW-0862">Zinc</keyword>
<evidence type="ECO:0000256" key="3">
    <source>
        <dbReference type="ARBA" id="ARBA00022833"/>
    </source>
</evidence>
<proteinExistence type="predicted"/>
<dbReference type="Gene3D" id="2.60.120.920">
    <property type="match status" value="1"/>
</dbReference>
<reference evidence="8" key="2">
    <citation type="submission" date="2025-08" db="UniProtKB">
        <authorList>
            <consortium name="Ensembl"/>
        </authorList>
    </citation>
    <scope>IDENTIFICATION</scope>
</reference>
<evidence type="ECO:0000259" key="6">
    <source>
        <dbReference type="PROSITE" id="PS50119"/>
    </source>
</evidence>
<evidence type="ECO:0000259" key="7">
    <source>
        <dbReference type="PROSITE" id="PS50188"/>
    </source>
</evidence>
<dbReference type="PANTHER" id="PTHR25465:SF32">
    <property type="entry name" value="BLOODTHIRSTY-RELATED GENE FAMILY, MEMBER 16 ISOFORM X1-RELATED"/>
    <property type="match status" value="1"/>
</dbReference>
<dbReference type="InterPro" id="IPR000315">
    <property type="entry name" value="Znf_B-box"/>
</dbReference>
<evidence type="ECO:0000256" key="2">
    <source>
        <dbReference type="ARBA" id="ARBA00022771"/>
    </source>
</evidence>
<dbReference type="PANTHER" id="PTHR25465">
    <property type="entry name" value="B-BOX DOMAIN CONTAINING"/>
    <property type="match status" value="1"/>
</dbReference>
<dbReference type="InterPro" id="IPR001870">
    <property type="entry name" value="B30.2/SPRY"/>
</dbReference>
<feature type="coiled-coil region" evidence="5">
    <location>
        <begin position="137"/>
        <end position="168"/>
    </location>
</feature>
<dbReference type="FunFam" id="2.60.120.920:FF:000004">
    <property type="entry name" value="Butyrophilin subfamily 1 member A1"/>
    <property type="match status" value="1"/>
</dbReference>
<dbReference type="InterPro" id="IPR003877">
    <property type="entry name" value="SPRY_dom"/>
</dbReference>
<evidence type="ECO:0000256" key="1">
    <source>
        <dbReference type="ARBA" id="ARBA00022723"/>
    </source>
</evidence>
<dbReference type="Gene3D" id="3.30.160.60">
    <property type="entry name" value="Classic Zinc Finger"/>
    <property type="match status" value="1"/>
</dbReference>
<dbReference type="SUPFAM" id="SSF57845">
    <property type="entry name" value="B-box zinc-binding domain"/>
    <property type="match status" value="1"/>
</dbReference>
<keyword evidence="1" id="KW-0479">Metal-binding</keyword>
<evidence type="ECO:0000313" key="8">
    <source>
        <dbReference type="Ensembl" id="ENSMZEP00005001629.1"/>
    </source>
</evidence>
<dbReference type="InterPro" id="IPR003879">
    <property type="entry name" value="Butyrophylin_SPRY"/>
</dbReference>
<dbReference type="Proteomes" id="UP000265160">
    <property type="component" value="LG6"/>
</dbReference>
<dbReference type="GeneTree" id="ENSGT01040000240400"/>
<dbReference type="SMART" id="SM00589">
    <property type="entry name" value="PRY"/>
    <property type="match status" value="1"/>
</dbReference>
<name>A0A3P9AVH7_9CICH</name>
<protein>
    <submittedName>
        <fullName evidence="8">Nuclear factor 7, brain-like</fullName>
    </submittedName>
</protein>
<evidence type="ECO:0000256" key="5">
    <source>
        <dbReference type="SAM" id="Coils"/>
    </source>
</evidence>
<dbReference type="SMART" id="SM00449">
    <property type="entry name" value="SPRY"/>
    <property type="match status" value="1"/>
</dbReference>
<keyword evidence="9" id="KW-1185">Reference proteome</keyword>
<dbReference type="PRINTS" id="PR01407">
    <property type="entry name" value="BUTYPHLNCDUF"/>
</dbReference>
<accession>A0A3P9AVH7</accession>
<keyword evidence="5" id="KW-0175">Coiled coil</keyword>
<dbReference type="AlphaFoldDB" id="A0A3P9AVH7"/>
<dbReference type="Ensembl" id="ENSMZET00005001721.1">
    <property type="protein sequence ID" value="ENSMZEP00005001629.1"/>
    <property type="gene ID" value="ENSMZEG00005001324.1"/>
</dbReference>
<evidence type="ECO:0000313" key="9">
    <source>
        <dbReference type="Proteomes" id="UP000265160"/>
    </source>
</evidence>
<dbReference type="Pfam" id="PF13765">
    <property type="entry name" value="PRY"/>
    <property type="match status" value="1"/>
</dbReference>
<dbReference type="CDD" id="cd19769">
    <property type="entry name" value="Bbox2_TRIM16-like"/>
    <property type="match status" value="1"/>
</dbReference>
<dbReference type="InterPro" id="IPR043136">
    <property type="entry name" value="B30.2/SPRY_sf"/>
</dbReference>
<reference evidence="8 9" key="1">
    <citation type="journal article" date="2014" name="Nature">
        <title>The genomic substrate for adaptive radiation in African cichlid fish.</title>
        <authorList>
            <person name="Brawand D."/>
            <person name="Wagner C.E."/>
            <person name="Li Y.I."/>
            <person name="Malinsky M."/>
            <person name="Keller I."/>
            <person name="Fan S."/>
            <person name="Simakov O."/>
            <person name="Ng A.Y."/>
            <person name="Lim Z.W."/>
            <person name="Bezault E."/>
            <person name="Turner-Maier J."/>
            <person name="Johnson J."/>
            <person name="Alcazar R."/>
            <person name="Noh H.J."/>
            <person name="Russell P."/>
            <person name="Aken B."/>
            <person name="Alfoldi J."/>
            <person name="Amemiya C."/>
            <person name="Azzouzi N."/>
            <person name="Baroiller J.F."/>
            <person name="Barloy-Hubler F."/>
            <person name="Berlin A."/>
            <person name="Bloomquist R."/>
            <person name="Carleton K.L."/>
            <person name="Conte M.A."/>
            <person name="D'Cotta H."/>
            <person name="Eshel O."/>
            <person name="Gaffney L."/>
            <person name="Galibert F."/>
            <person name="Gante H.F."/>
            <person name="Gnerre S."/>
            <person name="Greuter L."/>
            <person name="Guyon R."/>
            <person name="Haddad N.S."/>
            <person name="Haerty W."/>
            <person name="Harris R.M."/>
            <person name="Hofmann H.A."/>
            <person name="Hourlier T."/>
            <person name="Hulata G."/>
            <person name="Jaffe D.B."/>
            <person name="Lara M."/>
            <person name="Lee A.P."/>
            <person name="MacCallum I."/>
            <person name="Mwaiko S."/>
            <person name="Nikaido M."/>
            <person name="Nishihara H."/>
            <person name="Ozouf-Costaz C."/>
            <person name="Penman D.J."/>
            <person name="Przybylski D."/>
            <person name="Rakotomanga M."/>
            <person name="Renn S.C.P."/>
            <person name="Ribeiro F.J."/>
            <person name="Ron M."/>
            <person name="Salzburger W."/>
            <person name="Sanchez-Pulido L."/>
            <person name="Santos M.E."/>
            <person name="Searle S."/>
            <person name="Sharpe T."/>
            <person name="Swofford R."/>
            <person name="Tan F.J."/>
            <person name="Williams L."/>
            <person name="Young S."/>
            <person name="Yin S."/>
            <person name="Okada N."/>
            <person name="Kocher T.D."/>
            <person name="Miska E.A."/>
            <person name="Lander E.S."/>
            <person name="Venkatesh B."/>
            <person name="Fernald R.D."/>
            <person name="Meyer A."/>
            <person name="Ponting C.P."/>
            <person name="Streelman J.T."/>
            <person name="Lindblad-Toh K."/>
            <person name="Seehausen O."/>
            <person name="Di Palma F."/>
        </authorList>
    </citation>
    <scope>NUCLEOTIDE SEQUENCE</scope>
</reference>
<dbReference type="GO" id="GO:0005737">
    <property type="term" value="C:cytoplasm"/>
    <property type="evidence" value="ECO:0007669"/>
    <property type="project" value="UniProtKB-ARBA"/>
</dbReference>
<feature type="domain" description="B30.2/SPRY" evidence="7">
    <location>
        <begin position="221"/>
        <end position="414"/>
    </location>
</feature>
<dbReference type="PROSITE" id="PS50188">
    <property type="entry name" value="B302_SPRY"/>
    <property type="match status" value="1"/>
</dbReference>
<feature type="domain" description="B box-type" evidence="6">
    <location>
        <begin position="97"/>
        <end position="137"/>
    </location>
</feature>
<keyword evidence="2 4" id="KW-0863">Zinc-finger</keyword>
<dbReference type="Pfam" id="PF00643">
    <property type="entry name" value="zf-B_box"/>
    <property type="match status" value="1"/>
</dbReference>
<dbReference type="GO" id="GO:0008270">
    <property type="term" value="F:zinc ion binding"/>
    <property type="evidence" value="ECO:0007669"/>
    <property type="project" value="UniProtKB-KW"/>
</dbReference>
<dbReference type="CDD" id="cd13733">
    <property type="entry name" value="SPRY_PRY_C-I_1"/>
    <property type="match status" value="1"/>
</dbReference>
<dbReference type="Gene3D" id="4.10.830.40">
    <property type="match status" value="1"/>
</dbReference>
<dbReference type="InterPro" id="IPR006574">
    <property type="entry name" value="PRY"/>
</dbReference>
<organism evidence="8 9">
    <name type="scientific">Maylandia zebra</name>
    <name type="common">zebra mbuna</name>
    <dbReference type="NCBI Taxonomy" id="106582"/>
    <lineage>
        <taxon>Eukaryota</taxon>
        <taxon>Metazoa</taxon>
        <taxon>Chordata</taxon>
        <taxon>Craniata</taxon>
        <taxon>Vertebrata</taxon>
        <taxon>Euteleostomi</taxon>
        <taxon>Actinopterygii</taxon>
        <taxon>Neopterygii</taxon>
        <taxon>Teleostei</taxon>
        <taxon>Neoteleostei</taxon>
        <taxon>Acanthomorphata</taxon>
        <taxon>Ovalentaria</taxon>
        <taxon>Cichlomorphae</taxon>
        <taxon>Cichliformes</taxon>
        <taxon>Cichlidae</taxon>
        <taxon>African cichlids</taxon>
        <taxon>Pseudocrenilabrinae</taxon>
        <taxon>Haplochromini</taxon>
        <taxon>Maylandia</taxon>
        <taxon>Maylandia zebra complex</taxon>
    </lineage>
</organism>
<sequence>MCKEAFYCRPLLKVNTLFSEVVAQFRDETQQKAKRSSAEQQAAKPGEVPCDICTGTRLRALKSCLVCLTSYCETHLEPHLTVKGLKRHQLIEPVENLEGRMCMKHDKHLELFCKTDQTSVCTLCSVLDHKTHEFVPLREESEEKKTELRKMDDEIQQMIEKRRQKIQEINESVKMSKDAADKQKTEGVQIFTVLKEFIEKDLKKKQAEDLIKDFSSLKAVPPAKDWTEAELRRVQQYAVDVSLDADTAHPELILSDDGKQVNHGDEKHNLPDNPERFSYCVCVLGKQGFSSGRFYYEAQVKRKTDWELGVARESIDRKKIMTLSPEDGFWTVVLRNGNEYKALDEHDVCVCRPSGPEKVGVFVDYEEGVVSFYDIDAAALIYSFTGCSFTEKLYPYFNPYSTALITVMHNRSKY</sequence>
<dbReference type="InterPro" id="IPR051051">
    <property type="entry name" value="E3_ubiq-ligase_TRIM/RNF"/>
</dbReference>
<dbReference type="InterPro" id="IPR013320">
    <property type="entry name" value="ConA-like_dom_sf"/>
</dbReference>
<dbReference type="SUPFAM" id="SSF49899">
    <property type="entry name" value="Concanavalin A-like lectins/glucanases"/>
    <property type="match status" value="1"/>
</dbReference>
<evidence type="ECO:0000256" key="4">
    <source>
        <dbReference type="PROSITE-ProRule" id="PRU00024"/>
    </source>
</evidence>
<reference evidence="8" key="3">
    <citation type="submission" date="2025-09" db="UniProtKB">
        <authorList>
            <consortium name="Ensembl"/>
        </authorList>
    </citation>
    <scope>IDENTIFICATION</scope>
</reference>
<dbReference type="SMART" id="SM00336">
    <property type="entry name" value="BBOX"/>
    <property type="match status" value="1"/>
</dbReference>
<dbReference type="PROSITE" id="PS50119">
    <property type="entry name" value="ZF_BBOX"/>
    <property type="match status" value="1"/>
</dbReference>